<dbReference type="PANTHER" id="PTHR35936:SF35">
    <property type="entry name" value="L-CYSTINE-BINDING PROTEIN TCYJ"/>
    <property type="match status" value="1"/>
</dbReference>
<dbReference type="Pfam" id="PF00497">
    <property type="entry name" value="SBP_bac_3"/>
    <property type="match status" value="1"/>
</dbReference>
<dbReference type="PANTHER" id="PTHR35936">
    <property type="entry name" value="MEMBRANE-BOUND LYTIC MUREIN TRANSGLYCOSYLASE F"/>
    <property type="match status" value="1"/>
</dbReference>
<evidence type="ECO:0000256" key="2">
    <source>
        <dbReference type="SAM" id="SignalP"/>
    </source>
</evidence>
<proteinExistence type="predicted"/>
<evidence type="ECO:0000256" key="1">
    <source>
        <dbReference type="ARBA" id="ARBA00022729"/>
    </source>
</evidence>
<dbReference type="InterPro" id="IPR001638">
    <property type="entry name" value="Solute-binding_3/MltF_N"/>
</dbReference>
<feature type="domain" description="Solute-binding protein family 3/N-terminal" evidence="3">
    <location>
        <begin position="50"/>
        <end position="278"/>
    </location>
</feature>
<keyword evidence="1 2" id="KW-0732">Signal</keyword>
<dbReference type="AlphaFoldDB" id="A0A840BWK7"/>
<dbReference type="Proteomes" id="UP000577362">
    <property type="component" value="Unassembled WGS sequence"/>
</dbReference>
<protein>
    <submittedName>
        <fullName evidence="4">Polar amino acid transport system substrate-binding protein</fullName>
    </submittedName>
</protein>
<comment type="caution">
    <text evidence="4">The sequence shown here is derived from an EMBL/GenBank/DDBJ whole genome shotgun (WGS) entry which is preliminary data.</text>
</comment>
<name>A0A840BWK7_9HYPH</name>
<dbReference type="SUPFAM" id="SSF53850">
    <property type="entry name" value="Periplasmic binding protein-like II"/>
    <property type="match status" value="1"/>
</dbReference>
<sequence>MFKGSLLGVLALLVLLGGPVFAAEGSGPVVPNFWDTRTRIEKPDLSWVRVVRVMTDDEFPPLHFAGPDGVPTGFAVELARAACEVLSVACTIQARRFDTLLPALEAGHGDVVAAGIPVTATLREGFAVTFPFHRMPARFVVRREKAPDRLTPEVLAGHTVAVIADSAHEAFLKAYFPEAEAKPYANLIAAREALRAGEVDYLFGDGMSLALWLNGRVADDCCRFVGGPYLESRYFGEGVGFVLRKDDKVLRRAFDYALQRLWENGTYTELYLRYFPVGFY</sequence>
<dbReference type="SMART" id="SM00062">
    <property type="entry name" value="PBPb"/>
    <property type="match status" value="1"/>
</dbReference>
<dbReference type="RefSeq" id="WP_183316486.1">
    <property type="nucleotide sequence ID" value="NZ_JACIEN010000002.1"/>
</dbReference>
<feature type="signal peptide" evidence="2">
    <location>
        <begin position="1"/>
        <end position="22"/>
    </location>
</feature>
<evidence type="ECO:0000259" key="3">
    <source>
        <dbReference type="SMART" id="SM00062"/>
    </source>
</evidence>
<reference evidence="4 5" key="1">
    <citation type="submission" date="2020-08" db="EMBL/GenBank/DDBJ databases">
        <title>Genomic Encyclopedia of Type Strains, Phase IV (KMG-IV): sequencing the most valuable type-strain genomes for metagenomic binning, comparative biology and taxonomic classification.</title>
        <authorList>
            <person name="Goeker M."/>
        </authorList>
    </citation>
    <scope>NUCLEOTIDE SEQUENCE [LARGE SCALE GENOMIC DNA]</scope>
    <source>
        <strain evidence="4 5">DSM 103737</strain>
    </source>
</reference>
<organism evidence="4 5">
    <name type="scientific">Chelatococcus caeni</name>
    <dbReference type="NCBI Taxonomy" id="1348468"/>
    <lineage>
        <taxon>Bacteria</taxon>
        <taxon>Pseudomonadati</taxon>
        <taxon>Pseudomonadota</taxon>
        <taxon>Alphaproteobacteria</taxon>
        <taxon>Hyphomicrobiales</taxon>
        <taxon>Chelatococcaceae</taxon>
        <taxon>Chelatococcus</taxon>
    </lineage>
</organism>
<dbReference type="EMBL" id="JACIEN010000002">
    <property type="protein sequence ID" value="MBB4016953.1"/>
    <property type="molecule type" value="Genomic_DNA"/>
</dbReference>
<keyword evidence="5" id="KW-1185">Reference proteome</keyword>
<feature type="chain" id="PRO_5032348025" evidence="2">
    <location>
        <begin position="23"/>
        <end position="280"/>
    </location>
</feature>
<gene>
    <name evidence="4" type="ORF">GGR16_001982</name>
</gene>
<dbReference type="Gene3D" id="3.40.190.10">
    <property type="entry name" value="Periplasmic binding protein-like II"/>
    <property type="match status" value="2"/>
</dbReference>
<evidence type="ECO:0000313" key="5">
    <source>
        <dbReference type="Proteomes" id="UP000577362"/>
    </source>
</evidence>
<accession>A0A840BWK7</accession>
<evidence type="ECO:0000313" key="4">
    <source>
        <dbReference type="EMBL" id="MBB4016953.1"/>
    </source>
</evidence>